<feature type="binding site" evidence="14">
    <location>
        <begin position="224"/>
        <end position="225"/>
    </location>
    <ligand>
        <name>FMN</name>
        <dbReference type="ChEBI" id="CHEBI:58210"/>
    </ligand>
</feature>
<evidence type="ECO:0000256" key="4">
    <source>
        <dbReference type="ARBA" id="ARBA00022630"/>
    </source>
</evidence>
<dbReference type="EMBL" id="CP017269">
    <property type="protein sequence ID" value="AOT71089.1"/>
    <property type="molecule type" value="Genomic_DNA"/>
</dbReference>
<dbReference type="EC" id="1.3.1.-" evidence="12"/>
<keyword evidence="8" id="KW-0694">RNA-binding</keyword>
<dbReference type="GO" id="GO:0000049">
    <property type="term" value="F:tRNA binding"/>
    <property type="evidence" value="ECO:0007669"/>
    <property type="project" value="UniProtKB-KW"/>
</dbReference>
<dbReference type="PIRSF" id="PIRSF006621">
    <property type="entry name" value="Dus"/>
    <property type="match status" value="1"/>
</dbReference>
<evidence type="ECO:0000256" key="6">
    <source>
        <dbReference type="ARBA" id="ARBA00022694"/>
    </source>
</evidence>
<dbReference type="InterPro" id="IPR004652">
    <property type="entry name" value="DusB-like"/>
</dbReference>
<evidence type="ECO:0000256" key="1">
    <source>
        <dbReference type="ARBA" id="ARBA00001917"/>
    </source>
</evidence>
<feature type="active site" description="Proton donor" evidence="13">
    <location>
        <position position="100"/>
    </location>
</feature>
<dbReference type="GO" id="GO:0017150">
    <property type="term" value="F:tRNA dihydrouridine synthase activity"/>
    <property type="evidence" value="ECO:0007669"/>
    <property type="project" value="InterPro"/>
</dbReference>
<feature type="binding site" evidence="14">
    <location>
        <position position="169"/>
    </location>
    <ligand>
        <name>FMN</name>
        <dbReference type="ChEBI" id="CHEBI:58210"/>
    </ligand>
</feature>
<dbReference type="InterPro" id="IPR013785">
    <property type="entry name" value="Aldolase_TIM"/>
</dbReference>
<dbReference type="InterPro" id="IPR024036">
    <property type="entry name" value="tRNA-dHydroUridine_Synthase_C"/>
</dbReference>
<keyword evidence="4 12" id="KW-0285">Flavoprotein</keyword>
<keyword evidence="6 12" id="KW-0819">tRNA processing</keyword>
<reference evidence="16 17" key="1">
    <citation type="submission" date="2016-09" db="EMBL/GenBank/DDBJ databases">
        <title>Genomic analysis reveals versatility of anaerobic energy metabolism of Geosporobacter ferrireducens IRF9 of phylum Firmicutes.</title>
        <authorList>
            <person name="Kim S.-J."/>
        </authorList>
    </citation>
    <scope>NUCLEOTIDE SEQUENCE [LARGE SCALE GENOMIC DNA]</scope>
    <source>
        <strain evidence="16 17">IRF9</strain>
    </source>
</reference>
<dbReference type="InterPro" id="IPR035587">
    <property type="entry name" value="DUS-like_FMN-bd"/>
</dbReference>
<dbReference type="NCBIfam" id="TIGR00737">
    <property type="entry name" value="nifR3_yhdG"/>
    <property type="match status" value="1"/>
</dbReference>
<evidence type="ECO:0000256" key="5">
    <source>
        <dbReference type="ARBA" id="ARBA00022643"/>
    </source>
</evidence>
<name>A0A1D8GJJ4_9FIRM</name>
<dbReference type="GO" id="GO:0050660">
    <property type="term" value="F:flavin adenine dinucleotide binding"/>
    <property type="evidence" value="ECO:0007669"/>
    <property type="project" value="InterPro"/>
</dbReference>
<feature type="binding site" evidence="14">
    <location>
        <begin position="16"/>
        <end position="18"/>
    </location>
    <ligand>
        <name>FMN</name>
        <dbReference type="ChEBI" id="CHEBI:58210"/>
    </ligand>
</feature>
<dbReference type="AlphaFoldDB" id="A0A1D8GJJ4"/>
<gene>
    <name evidence="16" type="ORF">Gferi_16925</name>
</gene>
<evidence type="ECO:0000259" key="15">
    <source>
        <dbReference type="Pfam" id="PF01207"/>
    </source>
</evidence>
<dbReference type="PROSITE" id="PS01136">
    <property type="entry name" value="UPF0034"/>
    <property type="match status" value="1"/>
</dbReference>
<evidence type="ECO:0000256" key="3">
    <source>
        <dbReference type="ARBA" id="ARBA00022555"/>
    </source>
</evidence>
<keyword evidence="9 12" id="KW-0560">Oxidoreductase</keyword>
<evidence type="ECO:0000256" key="8">
    <source>
        <dbReference type="ARBA" id="ARBA00022884"/>
    </source>
</evidence>
<dbReference type="OrthoDB" id="9764501at2"/>
<keyword evidence="14" id="KW-0547">Nucleotide-binding</keyword>
<organism evidence="16 17">
    <name type="scientific">Geosporobacter ferrireducens</name>
    <dbReference type="NCBI Taxonomy" id="1424294"/>
    <lineage>
        <taxon>Bacteria</taxon>
        <taxon>Bacillati</taxon>
        <taxon>Bacillota</taxon>
        <taxon>Clostridia</taxon>
        <taxon>Peptostreptococcales</taxon>
        <taxon>Thermotaleaceae</taxon>
        <taxon>Geosporobacter</taxon>
    </lineage>
</organism>
<dbReference type="Proteomes" id="UP000095743">
    <property type="component" value="Chromosome"/>
</dbReference>
<evidence type="ECO:0000313" key="16">
    <source>
        <dbReference type="EMBL" id="AOT71089.1"/>
    </source>
</evidence>
<evidence type="ECO:0000256" key="10">
    <source>
        <dbReference type="ARBA" id="ARBA00048205"/>
    </source>
</evidence>
<protein>
    <recommendedName>
        <fullName evidence="12">tRNA-dihydrouridine synthase</fullName>
        <ecNumber evidence="12">1.3.1.-</ecNumber>
    </recommendedName>
</protein>
<dbReference type="PANTHER" id="PTHR45846:SF1">
    <property type="entry name" value="TRNA-DIHYDROURIDINE(47) SYNTHASE [NAD(P)(+)]-LIKE"/>
    <property type="match status" value="1"/>
</dbReference>
<dbReference type="InterPro" id="IPR001269">
    <property type="entry name" value="DUS_fam"/>
</dbReference>
<dbReference type="SUPFAM" id="SSF51395">
    <property type="entry name" value="FMN-linked oxidoreductases"/>
    <property type="match status" value="1"/>
</dbReference>
<keyword evidence="7" id="KW-0521">NADP</keyword>
<evidence type="ECO:0000256" key="12">
    <source>
        <dbReference type="PIRNR" id="PIRNR006621"/>
    </source>
</evidence>
<dbReference type="Gene3D" id="1.10.1200.80">
    <property type="entry name" value="Putative flavin oxidoreducatase, domain 2"/>
    <property type="match status" value="1"/>
</dbReference>
<comment type="catalytic activity">
    <reaction evidence="11">
        <text>a 5,6-dihydrouridine in tRNA + NAD(+) = a uridine in tRNA + NADH + H(+)</text>
        <dbReference type="Rhea" id="RHEA:54452"/>
        <dbReference type="Rhea" id="RHEA-COMP:13339"/>
        <dbReference type="Rhea" id="RHEA-COMP:13887"/>
        <dbReference type="ChEBI" id="CHEBI:15378"/>
        <dbReference type="ChEBI" id="CHEBI:57540"/>
        <dbReference type="ChEBI" id="CHEBI:57945"/>
        <dbReference type="ChEBI" id="CHEBI:65315"/>
        <dbReference type="ChEBI" id="CHEBI:74443"/>
    </reaction>
</comment>
<dbReference type="CDD" id="cd02801">
    <property type="entry name" value="DUS_like_FMN"/>
    <property type="match status" value="1"/>
</dbReference>
<keyword evidence="3" id="KW-0820">tRNA-binding</keyword>
<comment type="cofactor">
    <cofactor evidence="1 12 14">
        <name>FMN</name>
        <dbReference type="ChEBI" id="CHEBI:58210"/>
    </cofactor>
</comment>
<feature type="binding site" evidence="14">
    <location>
        <position position="139"/>
    </location>
    <ligand>
        <name>FMN</name>
        <dbReference type="ChEBI" id="CHEBI:58210"/>
    </ligand>
</feature>
<dbReference type="PANTHER" id="PTHR45846">
    <property type="entry name" value="TRNA-DIHYDROURIDINE(47) SYNTHASE [NAD(P)(+)]-LIKE"/>
    <property type="match status" value="1"/>
</dbReference>
<evidence type="ECO:0000256" key="9">
    <source>
        <dbReference type="ARBA" id="ARBA00023002"/>
    </source>
</evidence>
<evidence type="ECO:0000256" key="7">
    <source>
        <dbReference type="ARBA" id="ARBA00022857"/>
    </source>
</evidence>
<evidence type="ECO:0000256" key="11">
    <source>
        <dbReference type="ARBA" id="ARBA00048802"/>
    </source>
</evidence>
<dbReference type="RefSeq" id="WP_069978554.1">
    <property type="nucleotide sequence ID" value="NZ_CP017269.1"/>
</dbReference>
<evidence type="ECO:0000256" key="14">
    <source>
        <dbReference type="PIRSR" id="PIRSR006621-2"/>
    </source>
</evidence>
<sequence>MKIGNIQLENNLSLGPMAGVTDLTFRLICKEKQCGLVYTEMVSAKGICYEDKNTESLLKIEEQEKPVSLQIFGSEPEFMARAAEKLNRQNHAILDINMGCPTPKIVKNGDGSALMKNPELAGRIVKAVVEATDRPVTVKIRKGWDEAHVNAVELAQIVEESGAKAIAVHGRTREQFYSGKADWDIIRRVKAAVSIPVIGNGDIFSVEDALKILEETKCDGLMIARGAQGNPWIFERIAHYQKTGMLLPEPSAEEKVNTALIHMEMVIEEKGEYIGIREMRKHIAWYLKGIRHSAQIRGQINQMNNKEDLRGLMMNFLDSIR</sequence>
<dbReference type="Gene3D" id="3.20.20.70">
    <property type="entry name" value="Aldolase class I"/>
    <property type="match status" value="1"/>
</dbReference>
<proteinExistence type="inferred from homology"/>
<evidence type="ECO:0000313" key="17">
    <source>
        <dbReference type="Proteomes" id="UP000095743"/>
    </source>
</evidence>
<comment type="function">
    <text evidence="2 12">Catalyzes the synthesis of 5,6-dihydrouridine (D), a modified base found in the D-loop of most tRNAs, via the reduction of the C5-C6 double bond in target uridines.</text>
</comment>
<feature type="binding site" evidence="14">
    <location>
        <position position="70"/>
    </location>
    <ligand>
        <name>FMN</name>
        <dbReference type="ChEBI" id="CHEBI:58210"/>
    </ligand>
</feature>
<keyword evidence="5 12" id="KW-0288">FMN</keyword>
<evidence type="ECO:0000256" key="2">
    <source>
        <dbReference type="ARBA" id="ARBA00002790"/>
    </source>
</evidence>
<keyword evidence="17" id="KW-1185">Reference proteome</keyword>
<accession>A0A1D8GJJ4</accession>
<dbReference type="KEGG" id="gfe:Gferi_16925"/>
<dbReference type="InterPro" id="IPR018517">
    <property type="entry name" value="tRNA_hU_synthase_CS"/>
</dbReference>
<dbReference type="STRING" id="1424294.Gferi_16925"/>
<dbReference type="Pfam" id="PF01207">
    <property type="entry name" value="Dus"/>
    <property type="match status" value="1"/>
</dbReference>
<comment type="similarity">
    <text evidence="12">Belongs to the dus family.</text>
</comment>
<evidence type="ECO:0000256" key="13">
    <source>
        <dbReference type="PIRSR" id="PIRSR006621-1"/>
    </source>
</evidence>
<feature type="domain" description="DUS-like FMN-binding" evidence="15">
    <location>
        <begin position="14"/>
        <end position="309"/>
    </location>
</feature>
<comment type="catalytic activity">
    <reaction evidence="10">
        <text>a 5,6-dihydrouridine in tRNA + NADP(+) = a uridine in tRNA + NADPH + H(+)</text>
        <dbReference type="Rhea" id="RHEA:23624"/>
        <dbReference type="Rhea" id="RHEA-COMP:13339"/>
        <dbReference type="Rhea" id="RHEA-COMP:13887"/>
        <dbReference type="ChEBI" id="CHEBI:15378"/>
        <dbReference type="ChEBI" id="CHEBI:57783"/>
        <dbReference type="ChEBI" id="CHEBI:58349"/>
        <dbReference type="ChEBI" id="CHEBI:65315"/>
        <dbReference type="ChEBI" id="CHEBI:74443"/>
    </reaction>
</comment>